<accession>A0ABV8AJ30</accession>
<proteinExistence type="predicted"/>
<comment type="caution">
    <text evidence="1">The sequence shown here is derived from an EMBL/GenBank/DDBJ whole genome shotgun (WGS) entry which is preliminary data.</text>
</comment>
<dbReference type="RefSeq" id="WP_386100660.1">
    <property type="nucleotide sequence ID" value="NZ_JBHSAT010000007.1"/>
</dbReference>
<reference evidence="2" key="1">
    <citation type="journal article" date="2019" name="Int. J. Syst. Evol. Microbiol.">
        <title>The Global Catalogue of Microorganisms (GCM) 10K type strain sequencing project: providing services to taxonomists for standard genome sequencing and annotation.</title>
        <authorList>
            <consortium name="The Broad Institute Genomics Platform"/>
            <consortium name="The Broad Institute Genome Sequencing Center for Infectious Disease"/>
            <person name="Wu L."/>
            <person name="Ma J."/>
        </authorList>
    </citation>
    <scope>NUCLEOTIDE SEQUENCE [LARGE SCALE GENOMIC DNA]</scope>
    <source>
        <strain evidence="2">CECT 8979</strain>
    </source>
</reference>
<evidence type="ECO:0000313" key="2">
    <source>
        <dbReference type="Proteomes" id="UP001595812"/>
    </source>
</evidence>
<protein>
    <submittedName>
        <fullName evidence="1">Uncharacterized protein</fullName>
    </submittedName>
</protein>
<dbReference type="Proteomes" id="UP001595812">
    <property type="component" value="Unassembled WGS sequence"/>
</dbReference>
<keyword evidence="2" id="KW-1185">Reference proteome</keyword>
<evidence type="ECO:0000313" key="1">
    <source>
        <dbReference type="EMBL" id="MFC3877715.1"/>
    </source>
</evidence>
<name>A0ABV8AJ30_9FLAO</name>
<dbReference type="EMBL" id="JBHSAT010000007">
    <property type="protein sequence ID" value="MFC3877715.1"/>
    <property type="molecule type" value="Genomic_DNA"/>
</dbReference>
<organism evidence="1 2">
    <name type="scientific">Winogradskyella maritima</name>
    <dbReference type="NCBI Taxonomy" id="1517766"/>
    <lineage>
        <taxon>Bacteria</taxon>
        <taxon>Pseudomonadati</taxon>
        <taxon>Bacteroidota</taxon>
        <taxon>Flavobacteriia</taxon>
        <taxon>Flavobacteriales</taxon>
        <taxon>Flavobacteriaceae</taxon>
        <taxon>Winogradskyella</taxon>
    </lineage>
</organism>
<sequence>MYNDLFQYSYYMLFIGGALSYQSCQLAKQKPLKHSYQFHVKELDSCIVKTLEVIDEQFNYNSSDLRPTKPTSKNSKYRLKFRILHQTSIVNKKTKDDYQIINETEQHKFIKQGFLVAHFLES</sequence>
<gene>
    <name evidence="1" type="ORF">ACFOSX_10780</name>
</gene>